<evidence type="ECO:0000313" key="6">
    <source>
        <dbReference type="EMBL" id="KAA9301904.1"/>
    </source>
</evidence>
<feature type="transmembrane region" description="Helical" evidence="5">
    <location>
        <begin position="148"/>
        <end position="168"/>
    </location>
</feature>
<organism evidence="6 7">
    <name type="scientific">Aerococcus sanguinicola</name>
    <dbReference type="NCBI Taxonomy" id="119206"/>
    <lineage>
        <taxon>Bacteria</taxon>
        <taxon>Bacillati</taxon>
        <taxon>Bacillota</taxon>
        <taxon>Bacilli</taxon>
        <taxon>Lactobacillales</taxon>
        <taxon>Aerococcaceae</taxon>
        <taxon>Aerococcus</taxon>
    </lineage>
</organism>
<dbReference type="AlphaFoldDB" id="A0A5N1GNC9"/>
<evidence type="ECO:0008006" key="8">
    <source>
        <dbReference type="Google" id="ProtNLM"/>
    </source>
</evidence>
<evidence type="ECO:0000313" key="7">
    <source>
        <dbReference type="Proteomes" id="UP000327148"/>
    </source>
</evidence>
<evidence type="ECO:0000256" key="5">
    <source>
        <dbReference type="SAM" id="Phobius"/>
    </source>
</evidence>
<feature type="transmembrane region" description="Helical" evidence="5">
    <location>
        <begin position="44"/>
        <end position="62"/>
    </location>
</feature>
<name>A0A5N1GNC9_9LACT</name>
<feature type="transmembrane region" description="Helical" evidence="5">
    <location>
        <begin position="17"/>
        <end position="38"/>
    </location>
</feature>
<accession>A0A5N1GNC9</accession>
<evidence type="ECO:0000256" key="3">
    <source>
        <dbReference type="ARBA" id="ARBA00022989"/>
    </source>
</evidence>
<dbReference type="InterPro" id="IPR008217">
    <property type="entry name" value="Ccc1_fam"/>
</dbReference>
<dbReference type="Pfam" id="PF01988">
    <property type="entry name" value="VIT1"/>
    <property type="match status" value="1"/>
</dbReference>
<dbReference type="PANTHER" id="PTHR31851">
    <property type="entry name" value="FE(2+)/MN(2+) TRANSPORTER PCL1"/>
    <property type="match status" value="1"/>
</dbReference>
<sequence>MASEVENFNRGEGVKSMVYGGLDGIITTFAVVAGAIGGELKMEVIIILGFANLLADGISMAVGDYLSSKSERAYDDFERLETAKQLKNNPQLNHVHIQEAYESKGLDSDQAQLIAEKLSQHDVDTQMKVLSVGEEEASQPLTNACITFFSFAFFGLFPLIIFILAYFNSQLVPYSFPFSIVMTFTMLFILGVAKASVTKENSFKSGLEMLVVGGLAAAAAYGIGSFLANI</sequence>
<keyword evidence="3 5" id="KW-1133">Transmembrane helix</keyword>
<dbReference type="RefSeq" id="WP_070430742.1">
    <property type="nucleotide sequence ID" value="NZ_VYWO01000001.1"/>
</dbReference>
<dbReference type="OrthoDB" id="9781619at2"/>
<comment type="caution">
    <text evidence="6">The sequence shown here is derived from an EMBL/GenBank/DDBJ whole genome shotgun (WGS) entry which is preliminary data.</text>
</comment>
<evidence type="ECO:0000256" key="1">
    <source>
        <dbReference type="ARBA" id="ARBA00004127"/>
    </source>
</evidence>
<dbReference type="GO" id="GO:0012505">
    <property type="term" value="C:endomembrane system"/>
    <property type="evidence" value="ECO:0007669"/>
    <property type="project" value="UniProtKB-SubCell"/>
</dbReference>
<dbReference type="GO" id="GO:0005384">
    <property type="term" value="F:manganese ion transmembrane transporter activity"/>
    <property type="evidence" value="ECO:0007669"/>
    <property type="project" value="InterPro"/>
</dbReference>
<reference evidence="6 7" key="1">
    <citation type="submission" date="2019-09" db="EMBL/GenBank/DDBJ databases">
        <title>Draft genome sequence assemblies of isolates from the urinary tract.</title>
        <authorList>
            <person name="Mores C.R."/>
            <person name="Putonti C."/>
            <person name="Wolfe A.J."/>
        </authorList>
    </citation>
    <scope>NUCLEOTIDE SEQUENCE [LARGE SCALE GENOMIC DNA]</scope>
    <source>
        <strain evidence="6 7">UMB623</strain>
    </source>
</reference>
<evidence type="ECO:0000256" key="4">
    <source>
        <dbReference type="ARBA" id="ARBA00023136"/>
    </source>
</evidence>
<feature type="transmembrane region" description="Helical" evidence="5">
    <location>
        <begin position="209"/>
        <end position="228"/>
    </location>
</feature>
<dbReference type="GO" id="GO:0030026">
    <property type="term" value="P:intracellular manganese ion homeostasis"/>
    <property type="evidence" value="ECO:0007669"/>
    <property type="project" value="InterPro"/>
</dbReference>
<keyword evidence="2 5" id="KW-0812">Transmembrane</keyword>
<dbReference type="EMBL" id="VYWO01000001">
    <property type="protein sequence ID" value="KAA9301904.1"/>
    <property type="molecule type" value="Genomic_DNA"/>
</dbReference>
<keyword evidence="4 5" id="KW-0472">Membrane</keyword>
<gene>
    <name evidence="6" type="ORF">F6I03_01480</name>
</gene>
<comment type="subcellular location">
    <subcellularLocation>
        <location evidence="1">Endomembrane system</location>
        <topology evidence="1">Multi-pass membrane protein</topology>
    </subcellularLocation>
</comment>
<feature type="transmembrane region" description="Helical" evidence="5">
    <location>
        <begin position="174"/>
        <end position="197"/>
    </location>
</feature>
<dbReference type="Proteomes" id="UP000327148">
    <property type="component" value="Unassembled WGS sequence"/>
</dbReference>
<proteinExistence type="predicted"/>
<protein>
    <recommendedName>
        <fullName evidence="8">VIT family protein</fullName>
    </recommendedName>
</protein>
<evidence type="ECO:0000256" key="2">
    <source>
        <dbReference type="ARBA" id="ARBA00022692"/>
    </source>
</evidence>